<evidence type="ECO:0000256" key="2">
    <source>
        <dbReference type="ARBA" id="ARBA00022475"/>
    </source>
</evidence>
<dbReference type="Proteomes" id="UP001501747">
    <property type="component" value="Unassembled WGS sequence"/>
</dbReference>
<evidence type="ECO:0000256" key="4">
    <source>
        <dbReference type="ARBA" id="ARBA00022741"/>
    </source>
</evidence>
<name>A0ABP7SBP7_9PSEU</name>
<evidence type="ECO:0000256" key="3">
    <source>
        <dbReference type="ARBA" id="ARBA00022692"/>
    </source>
</evidence>
<gene>
    <name evidence="10" type="ORF">GCM10022247_34600</name>
</gene>
<evidence type="ECO:0000256" key="1">
    <source>
        <dbReference type="ARBA" id="ARBA00004236"/>
    </source>
</evidence>
<dbReference type="InterPro" id="IPR043760">
    <property type="entry name" value="PycTM_dom"/>
</dbReference>
<feature type="transmembrane region" description="Helical" evidence="8">
    <location>
        <begin position="53"/>
        <end position="77"/>
    </location>
</feature>
<feature type="domain" description="Pycsar effector protein" evidence="9">
    <location>
        <begin position="8"/>
        <end position="80"/>
    </location>
</feature>
<evidence type="ECO:0000256" key="8">
    <source>
        <dbReference type="SAM" id="Phobius"/>
    </source>
</evidence>
<comment type="caution">
    <text evidence="10">The sequence shown here is derived from an EMBL/GenBank/DDBJ whole genome shotgun (WGS) entry which is preliminary data.</text>
</comment>
<sequence>MPHDPDVLAAELADVRDELKRLDGKARDLLLIATFTVTAGVAVANLGRDSITPATAILGMSTLLPWTAAVVSLMLVIRPTTVPGVFEITETDLAAWRDRRWQALSRVARLKFRRVRLAVDLLFATLALAVLTVGSTLLPP</sequence>
<reference evidence="11" key="1">
    <citation type="journal article" date="2019" name="Int. J. Syst. Evol. Microbiol.">
        <title>The Global Catalogue of Microorganisms (GCM) 10K type strain sequencing project: providing services to taxonomists for standard genome sequencing and annotation.</title>
        <authorList>
            <consortium name="The Broad Institute Genomics Platform"/>
            <consortium name="The Broad Institute Genome Sequencing Center for Infectious Disease"/>
            <person name="Wu L."/>
            <person name="Ma J."/>
        </authorList>
    </citation>
    <scope>NUCLEOTIDE SEQUENCE [LARGE SCALE GENOMIC DNA]</scope>
    <source>
        <strain evidence="11">JCM 17342</strain>
    </source>
</reference>
<dbReference type="EMBL" id="BAABAL010000012">
    <property type="protein sequence ID" value="GAA4009539.1"/>
    <property type="molecule type" value="Genomic_DNA"/>
</dbReference>
<evidence type="ECO:0000256" key="6">
    <source>
        <dbReference type="ARBA" id="ARBA00023118"/>
    </source>
</evidence>
<evidence type="ECO:0000259" key="9">
    <source>
        <dbReference type="Pfam" id="PF18967"/>
    </source>
</evidence>
<evidence type="ECO:0000313" key="11">
    <source>
        <dbReference type="Proteomes" id="UP001501747"/>
    </source>
</evidence>
<feature type="transmembrane region" description="Helical" evidence="8">
    <location>
        <begin position="117"/>
        <end position="138"/>
    </location>
</feature>
<keyword evidence="2" id="KW-1003">Cell membrane</keyword>
<protein>
    <recommendedName>
        <fullName evidence="9">Pycsar effector protein domain-containing protein</fullName>
    </recommendedName>
</protein>
<keyword evidence="6" id="KW-0051">Antiviral defense</keyword>
<comment type="subcellular location">
    <subcellularLocation>
        <location evidence="1">Cell membrane</location>
    </subcellularLocation>
</comment>
<evidence type="ECO:0000313" key="10">
    <source>
        <dbReference type="EMBL" id="GAA4009539.1"/>
    </source>
</evidence>
<keyword evidence="7 8" id="KW-0472">Membrane</keyword>
<proteinExistence type="predicted"/>
<evidence type="ECO:0000256" key="7">
    <source>
        <dbReference type="ARBA" id="ARBA00023136"/>
    </source>
</evidence>
<evidence type="ECO:0000256" key="5">
    <source>
        <dbReference type="ARBA" id="ARBA00022989"/>
    </source>
</evidence>
<dbReference type="Pfam" id="PF18967">
    <property type="entry name" value="PycTM"/>
    <property type="match status" value="1"/>
</dbReference>
<dbReference type="RefSeq" id="WP_344875933.1">
    <property type="nucleotide sequence ID" value="NZ_BAABAL010000012.1"/>
</dbReference>
<keyword evidence="3 8" id="KW-0812">Transmembrane</keyword>
<organism evidence="10 11">
    <name type="scientific">Allokutzneria multivorans</name>
    <dbReference type="NCBI Taxonomy" id="1142134"/>
    <lineage>
        <taxon>Bacteria</taxon>
        <taxon>Bacillati</taxon>
        <taxon>Actinomycetota</taxon>
        <taxon>Actinomycetes</taxon>
        <taxon>Pseudonocardiales</taxon>
        <taxon>Pseudonocardiaceae</taxon>
        <taxon>Allokutzneria</taxon>
    </lineage>
</organism>
<accession>A0ABP7SBP7</accession>
<keyword evidence="4" id="KW-0547">Nucleotide-binding</keyword>
<feature type="transmembrane region" description="Helical" evidence="8">
    <location>
        <begin position="29"/>
        <end position="47"/>
    </location>
</feature>
<keyword evidence="11" id="KW-1185">Reference proteome</keyword>
<keyword evidence="5 8" id="KW-1133">Transmembrane helix</keyword>